<dbReference type="RefSeq" id="XP_018276344.1">
    <property type="nucleotide sequence ID" value="XM_018421531.1"/>
</dbReference>
<dbReference type="Pfam" id="PF04059">
    <property type="entry name" value="RRM_2"/>
    <property type="match status" value="1"/>
</dbReference>
<evidence type="ECO:0000259" key="1">
    <source>
        <dbReference type="Pfam" id="PF04059"/>
    </source>
</evidence>
<dbReference type="EMBL" id="KQ087247">
    <property type="protein sequence ID" value="KLT39853.1"/>
    <property type="molecule type" value="Genomic_DNA"/>
</dbReference>
<gene>
    <name evidence="2" type="ORF">CC85DRAFT_278754</name>
</gene>
<dbReference type="SUPFAM" id="SSF54928">
    <property type="entry name" value="RNA-binding domain, RBD"/>
    <property type="match status" value="1"/>
</dbReference>
<evidence type="ECO:0000313" key="3">
    <source>
        <dbReference type="Proteomes" id="UP000053611"/>
    </source>
</evidence>
<dbReference type="AlphaFoldDB" id="A0A0J0XFM0"/>
<evidence type="ECO:0000313" key="2">
    <source>
        <dbReference type="EMBL" id="KLT39853.1"/>
    </source>
</evidence>
<proteinExistence type="predicted"/>
<dbReference type="STRING" id="879819.A0A0J0XFM0"/>
<name>A0A0J0XFM0_9TREE</name>
<organism evidence="2 3">
    <name type="scientific">Cutaneotrichosporon oleaginosum</name>
    <dbReference type="NCBI Taxonomy" id="879819"/>
    <lineage>
        <taxon>Eukaryota</taxon>
        <taxon>Fungi</taxon>
        <taxon>Dikarya</taxon>
        <taxon>Basidiomycota</taxon>
        <taxon>Agaricomycotina</taxon>
        <taxon>Tremellomycetes</taxon>
        <taxon>Trichosporonales</taxon>
        <taxon>Trichosporonaceae</taxon>
        <taxon>Cutaneotrichosporon</taxon>
    </lineage>
</organism>
<dbReference type="InterPro" id="IPR007201">
    <property type="entry name" value="Mei2-like_Rrm_C"/>
</dbReference>
<dbReference type="Proteomes" id="UP000053611">
    <property type="component" value="Unassembled WGS sequence"/>
</dbReference>
<feature type="domain" description="Mei2-like C-terminal RNA recognition motif" evidence="1">
    <location>
        <begin position="1"/>
        <end position="94"/>
    </location>
</feature>
<sequence>MVKDVPNKLSRQELVDILNQVVPGEFDFVYLRFDFSNHCNVGYAFVNFTSTRALLHFYRARVGKRWNMFSSEKVLQQTVYATIQGKIALVNKFRNSAVMAVQEEWRPQIFYSDGALRGQPEPFPEVTRTQRRHWLTAVRLHLSRPALSFLLSAFVPLKYVHS</sequence>
<dbReference type="GO" id="GO:0003676">
    <property type="term" value="F:nucleic acid binding"/>
    <property type="evidence" value="ECO:0007669"/>
    <property type="project" value="InterPro"/>
</dbReference>
<dbReference type="GeneID" id="28982134"/>
<keyword evidence="3" id="KW-1185">Reference proteome</keyword>
<dbReference type="OrthoDB" id="417481at2759"/>
<dbReference type="InterPro" id="IPR035979">
    <property type="entry name" value="RBD_domain_sf"/>
</dbReference>
<reference evidence="2 3" key="1">
    <citation type="submission" date="2015-03" db="EMBL/GenBank/DDBJ databases">
        <title>Genomics and transcriptomics of the oil-accumulating basidiomycete yeast T. oleaginosus allow insights into substrate utilization and the diverse evolutionary trajectories of mating systems in fungi.</title>
        <authorList>
            <consortium name="DOE Joint Genome Institute"/>
            <person name="Kourist R."/>
            <person name="Kracht O."/>
            <person name="Bracharz F."/>
            <person name="Lipzen A."/>
            <person name="Nolan M."/>
            <person name="Ohm R."/>
            <person name="Grigoriev I."/>
            <person name="Sun S."/>
            <person name="Heitman J."/>
            <person name="Bruck T."/>
            <person name="Nowrousian M."/>
        </authorList>
    </citation>
    <scope>NUCLEOTIDE SEQUENCE [LARGE SCALE GENOMIC DNA]</scope>
    <source>
        <strain evidence="2 3">IBC0246</strain>
    </source>
</reference>
<accession>A0A0J0XFM0</accession>
<protein>
    <recommendedName>
        <fullName evidence="1">Mei2-like C-terminal RNA recognition motif domain-containing protein</fullName>
    </recommendedName>
</protein>